<dbReference type="SUPFAM" id="SSF56425">
    <property type="entry name" value="Succinate dehydrogenase/fumarate reductase flavoprotein, catalytic domain"/>
    <property type="match status" value="1"/>
</dbReference>
<dbReference type="InterPro" id="IPR010960">
    <property type="entry name" value="Flavocytochrome_c"/>
</dbReference>
<dbReference type="SUPFAM" id="SSF51905">
    <property type="entry name" value="FAD/NAD(P)-binding domain"/>
    <property type="match status" value="1"/>
</dbReference>
<evidence type="ECO:0000256" key="4">
    <source>
        <dbReference type="ARBA" id="ARBA00023002"/>
    </source>
</evidence>
<keyword evidence="5" id="KW-0732">Signal</keyword>
<dbReference type="RefSeq" id="WP_021868518.1">
    <property type="nucleotide sequence ID" value="NZ_CALXOM010000037.1"/>
</dbReference>
<comment type="caution">
    <text evidence="7">The sequence shown here is derived from an EMBL/GenBank/DDBJ whole genome shotgun (WGS) entry which is preliminary data.</text>
</comment>
<dbReference type="GO" id="GO:0016491">
    <property type="term" value="F:oxidoreductase activity"/>
    <property type="evidence" value="ECO:0007669"/>
    <property type="project" value="UniProtKB-KW"/>
</dbReference>
<evidence type="ECO:0000256" key="3">
    <source>
        <dbReference type="ARBA" id="ARBA00022827"/>
    </source>
</evidence>
<dbReference type="Pfam" id="PF00890">
    <property type="entry name" value="FAD_binding_2"/>
    <property type="match status" value="1"/>
</dbReference>
<protein>
    <submittedName>
        <fullName evidence="7">Flavocytochrome c</fullName>
    </submittedName>
</protein>
<proteinExistence type="inferred from homology"/>
<evidence type="ECO:0000313" key="8">
    <source>
        <dbReference type="Proteomes" id="UP000462362"/>
    </source>
</evidence>
<reference evidence="7 8" key="1">
    <citation type="journal article" date="2019" name="Nat. Med.">
        <title>A library of human gut bacterial isolates paired with longitudinal multiomics data enables mechanistic microbiome research.</title>
        <authorList>
            <person name="Poyet M."/>
            <person name="Groussin M."/>
            <person name="Gibbons S.M."/>
            <person name="Avila-Pacheco J."/>
            <person name="Jiang X."/>
            <person name="Kearney S.M."/>
            <person name="Perrotta A.R."/>
            <person name="Berdy B."/>
            <person name="Zhao S."/>
            <person name="Lieberman T.D."/>
            <person name="Swanson P.K."/>
            <person name="Smith M."/>
            <person name="Roesemann S."/>
            <person name="Alexander J.E."/>
            <person name="Rich S.A."/>
            <person name="Livny J."/>
            <person name="Vlamakis H."/>
            <person name="Clish C."/>
            <person name="Bullock K."/>
            <person name="Deik A."/>
            <person name="Scott J."/>
            <person name="Pierce K.A."/>
            <person name="Xavier R.J."/>
            <person name="Alm E.J."/>
        </authorList>
    </citation>
    <scope>NUCLEOTIDE SEQUENCE [LARGE SCALE GENOMIC DNA]</scope>
    <source>
        <strain evidence="7 8">BIOML-A2</strain>
    </source>
</reference>
<dbReference type="InterPro" id="IPR027477">
    <property type="entry name" value="Succ_DH/fumarate_Rdtase_cat_sf"/>
</dbReference>
<dbReference type="InterPro" id="IPR050315">
    <property type="entry name" value="FAD-oxidoreductase_2"/>
</dbReference>
<keyword evidence="4 5" id="KW-0560">Oxidoreductase</keyword>
<comment type="cofactor">
    <cofactor evidence="1">
        <name>FAD</name>
        <dbReference type="ChEBI" id="CHEBI:57692"/>
    </cofactor>
</comment>
<dbReference type="Proteomes" id="UP000462362">
    <property type="component" value="Unassembled WGS sequence"/>
</dbReference>
<dbReference type="InterPro" id="IPR036188">
    <property type="entry name" value="FAD/NAD-bd_sf"/>
</dbReference>
<dbReference type="Gene3D" id="3.50.50.60">
    <property type="entry name" value="FAD/NAD(P)-binding domain"/>
    <property type="match status" value="1"/>
</dbReference>
<evidence type="ECO:0000256" key="2">
    <source>
        <dbReference type="ARBA" id="ARBA00022630"/>
    </source>
</evidence>
<keyword evidence="2 5" id="KW-0285">Flavoprotein</keyword>
<feature type="domain" description="FAD-dependent oxidoreductase 2 FAD-binding" evidence="6">
    <location>
        <begin position="42"/>
        <end position="488"/>
    </location>
</feature>
<evidence type="ECO:0000256" key="5">
    <source>
        <dbReference type="RuleBase" id="RU366062"/>
    </source>
</evidence>
<dbReference type="PANTHER" id="PTHR43400">
    <property type="entry name" value="FUMARATE REDUCTASE"/>
    <property type="match status" value="1"/>
</dbReference>
<evidence type="ECO:0000259" key="6">
    <source>
        <dbReference type="Pfam" id="PF00890"/>
    </source>
</evidence>
<evidence type="ECO:0000313" key="7">
    <source>
        <dbReference type="EMBL" id="MTU43201.1"/>
    </source>
</evidence>
<dbReference type="PROSITE" id="PS51318">
    <property type="entry name" value="TAT"/>
    <property type="match status" value="1"/>
</dbReference>
<dbReference type="EMBL" id="WNCL01000014">
    <property type="protein sequence ID" value="MTU43201.1"/>
    <property type="molecule type" value="Genomic_DNA"/>
</dbReference>
<evidence type="ECO:0000256" key="1">
    <source>
        <dbReference type="ARBA" id="ARBA00001974"/>
    </source>
</evidence>
<dbReference type="PRINTS" id="PR00411">
    <property type="entry name" value="PNDRDTASEI"/>
</dbReference>
<dbReference type="PANTHER" id="PTHR43400:SF7">
    <property type="entry name" value="FAD-DEPENDENT OXIDOREDUCTASE 2 FAD BINDING DOMAIN-CONTAINING PROTEIN"/>
    <property type="match status" value="1"/>
</dbReference>
<comment type="similarity">
    <text evidence="5">Belongs to the FAD-dependent oxidoreductase 2 family. FRD/SDH subfamily.</text>
</comment>
<accession>A0A6L6N7K0</accession>
<sequence length="509" mass="54668">MTTSALKRRSFLQGSLLAAAVIGSTPAVAAEAAKPKFDESFDVIVVGSGIAGTMAALSAADKGANVLMIEKMSRLGGTSRISGLNFACVGSPAQKAKGVKDTPEQLASDMYKVSGNMGDYEKALEMAKNTARAEAFMTQRGVKWDGRLLKLGGHSQPRVLVSEGDGAGLLNALWTYMKGLKNVTVRTHVKADEVLFNDKGVAVGVKVREKYFFDTPETDDNENKTGVEKRIEAKKGVIFATGGYARDKAFRSSEVPFLAGVATTTNPGATAGALKILVNAGAQPMHLSLFRFAYPLPTEDMIWGMMVDPATGRRFINEGLTRNALAQAVLLKRLQNGDKKPFIIYDEKSLGKFHNLNRVQRSLNGLNGIDGTMVKYDNLSELCKAFGADPKVVEDELVKYNAMITEGKDAQFDKPLERSGRKVEALDLKGPLFAMVINPRLNYTPGGIRTDLQGRAIALKDGKPIEGLYVVGEASGGLHGQERMTGCSMPECAVFGMIAGESAAQRKSI</sequence>
<dbReference type="Gene3D" id="3.90.700.10">
    <property type="entry name" value="Succinate dehydrogenase/fumarate reductase flavoprotein, catalytic domain"/>
    <property type="match status" value="1"/>
</dbReference>
<dbReference type="NCBIfam" id="TIGR01813">
    <property type="entry name" value="flavo_cyto_c"/>
    <property type="match status" value="1"/>
</dbReference>
<dbReference type="InterPro" id="IPR003953">
    <property type="entry name" value="FAD-dep_OxRdtase_2_FAD-bd"/>
</dbReference>
<dbReference type="AlphaFoldDB" id="A0A6L6N7K0"/>
<name>A0A6L6N7K0_9BURK</name>
<keyword evidence="3 5" id="KW-0274">FAD</keyword>
<gene>
    <name evidence="7" type="ORF">GMD42_06110</name>
</gene>
<dbReference type="InterPro" id="IPR006311">
    <property type="entry name" value="TAT_signal"/>
</dbReference>
<organism evidence="7 8">
    <name type="scientific">Parasutterella excrementihominis</name>
    <dbReference type="NCBI Taxonomy" id="487175"/>
    <lineage>
        <taxon>Bacteria</taxon>
        <taxon>Pseudomonadati</taxon>
        <taxon>Pseudomonadota</taxon>
        <taxon>Betaproteobacteria</taxon>
        <taxon>Burkholderiales</taxon>
        <taxon>Sutterellaceae</taxon>
        <taxon>Parasutterella</taxon>
    </lineage>
</organism>
<feature type="chain" id="PRO_5031677794" evidence="5">
    <location>
        <begin position="30"/>
        <end position="509"/>
    </location>
</feature>
<dbReference type="GO" id="GO:0010181">
    <property type="term" value="F:FMN binding"/>
    <property type="evidence" value="ECO:0007669"/>
    <property type="project" value="InterPro"/>
</dbReference>
<feature type="signal peptide" evidence="5">
    <location>
        <begin position="1"/>
        <end position="29"/>
    </location>
</feature>